<protein>
    <submittedName>
        <fullName evidence="2">Uncharacterized protein</fullName>
    </submittedName>
</protein>
<feature type="compositionally biased region" description="Low complexity" evidence="1">
    <location>
        <begin position="65"/>
        <end position="77"/>
    </location>
</feature>
<sequence length="88" mass="9601">MAEQKPRKPGTGVAFINENKKEDWHADFTGEFADHDGNLFYLNVSKKLSGHSGIEYISVSLGKPKAPKAAPANAAKPTFDDIPDDLPF</sequence>
<proteinExistence type="predicted"/>
<gene>
    <name evidence="2" type="ORF">UFOVP765_37</name>
</gene>
<name>A0A6J5NUK9_9CAUD</name>
<evidence type="ECO:0000313" key="2">
    <source>
        <dbReference type="EMBL" id="CAB4160818.1"/>
    </source>
</evidence>
<reference evidence="2" key="1">
    <citation type="submission" date="2020-04" db="EMBL/GenBank/DDBJ databases">
        <authorList>
            <person name="Chiriac C."/>
            <person name="Salcher M."/>
            <person name="Ghai R."/>
            <person name="Kavagutti S V."/>
        </authorList>
    </citation>
    <scope>NUCLEOTIDE SEQUENCE</scope>
</reference>
<accession>A0A6J5NUK9</accession>
<evidence type="ECO:0000256" key="1">
    <source>
        <dbReference type="SAM" id="MobiDB-lite"/>
    </source>
</evidence>
<feature type="region of interest" description="Disordered" evidence="1">
    <location>
        <begin position="65"/>
        <end position="88"/>
    </location>
</feature>
<dbReference type="EMBL" id="LR796703">
    <property type="protein sequence ID" value="CAB4160818.1"/>
    <property type="molecule type" value="Genomic_DNA"/>
</dbReference>
<organism evidence="2">
    <name type="scientific">uncultured Caudovirales phage</name>
    <dbReference type="NCBI Taxonomy" id="2100421"/>
    <lineage>
        <taxon>Viruses</taxon>
        <taxon>Duplodnaviria</taxon>
        <taxon>Heunggongvirae</taxon>
        <taxon>Uroviricota</taxon>
        <taxon>Caudoviricetes</taxon>
        <taxon>Peduoviridae</taxon>
        <taxon>Maltschvirus</taxon>
        <taxon>Maltschvirus maltsch</taxon>
    </lineage>
</organism>